<feature type="binding site" evidence="12">
    <location>
        <position position="219"/>
    </location>
    <ligand>
        <name>Zn(2+)</name>
        <dbReference type="ChEBI" id="CHEBI:29105"/>
    </ligand>
</feature>
<evidence type="ECO:0000256" key="6">
    <source>
        <dbReference type="ARBA" id="ARBA00022556"/>
    </source>
</evidence>
<keyword evidence="6 12" id="KW-0441">Lipid A biosynthesis</keyword>
<dbReference type="EMBL" id="MEUF01000006">
    <property type="protein sequence ID" value="OGC36763.1"/>
    <property type="molecule type" value="Genomic_DNA"/>
</dbReference>
<dbReference type="UniPathway" id="UPA00359">
    <property type="reaction ID" value="UER00478"/>
</dbReference>
<evidence type="ECO:0000256" key="10">
    <source>
        <dbReference type="ARBA" id="ARBA00023098"/>
    </source>
</evidence>
<protein>
    <recommendedName>
        <fullName evidence="4 12">UDP-3-O-acyl-N-acetylglucosamine deacetylase</fullName>
        <shortName evidence="12">UDP-3-O-acyl-GlcNAc deacetylase</shortName>
        <ecNumber evidence="4 12">3.5.1.108</ecNumber>
    </recommendedName>
    <alternativeName>
        <fullName evidence="12">UDP-3-O-[R-3-hydroxymyristoyl]-N-acetylglucosamine deacetylase</fullName>
    </alternativeName>
</protein>
<keyword evidence="9 12" id="KW-0862">Zinc</keyword>
<evidence type="ECO:0000256" key="11">
    <source>
        <dbReference type="ARBA" id="ARBA00024535"/>
    </source>
</evidence>
<gene>
    <name evidence="12" type="primary">lpxC</name>
    <name evidence="13" type="ORF">A2311_06830</name>
</gene>
<dbReference type="PANTHER" id="PTHR33694:SF1">
    <property type="entry name" value="UDP-3-O-ACYL-N-ACETYLGLUCOSAMINE DEACETYLASE 1, MITOCHONDRIAL-RELATED"/>
    <property type="match status" value="1"/>
</dbReference>
<evidence type="ECO:0000313" key="13">
    <source>
        <dbReference type="EMBL" id="OGC36763.1"/>
    </source>
</evidence>
<evidence type="ECO:0000256" key="3">
    <source>
        <dbReference type="ARBA" id="ARBA00005002"/>
    </source>
</evidence>
<evidence type="ECO:0000256" key="12">
    <source>
        <dbReference type="HAMAP-Rule" id="MF_00388"/>
    </source>
</evidence>
<keyword evidence="8 12" id="KW-0378">Hydrolase</keyword>
<dbReference type="Pfam" id="PF03331">
    <property type="entry name" value="LpxC"/>
    <property type="match status" value="1"/>
</dbReference>
<evidence type="ECO:0000256" key="1">
    <source>
        <dbReference type="ARBA" id="ARBA00001947"/>
    </source>
</evidence>
<dbReference type="InterPro" id="IPR011334">
    <property type="entry name" value="UDP-acyl_GlcNac_deAcase_C"/>
</dbReference>
<comment type="function">
    <text evidence="2 12">Catalyzes the hydrolysis of UDP-3-O-myristoyl-N-acetylglucosamine to form UDP-3-O-myristoylglucosamine and acetate, the committed step in lipid A biosynthesis.</text>
</comment>
<organism evidence="13 14">
    <name type="scientific">candidate division WOR-1 bacterium RIFOXYB2_FULL_48_7</name>
    <dbReference type="NCBI Taxonomy" id="1802583"/>
    <lineage>
        <taxon>Bacteria</taxon>
        <taxon>Bacillati</taxon>
        <taxon>Saganbacteria</taxon>
    </lineage>
</organism>
<accession>A0A1F4TXJ3</accession>
<evidence type="ECO:0000256" key="2">
    <source>
        <dbReference type="ARBA" id="ARBA00002923"/>
    </source>
</evidence>
<dbReference type="GO" id="GO:0009245">
    <property type="term" value="P:lipid A biosynthetic process"/>
    <property type="evidence" value="ECO:0007669"/>
    <property type="project" value="UniProtKB-UniRule"/>
</dbReference>
<dbReference type="SUPFAM" id="SSF54211">
    <property type="entry name" value="Ribosomal protein S5 domain 2-like"/>
    <property type="match status" value="2"/>
</dbReference>
<dbReference type="InterPro" id="IPR015870">
    <property type="entry name" value="UDP-acyl_N-AcGlcN_deAcase_N"/>
</dbReference>
<comment type="catalytic activity">
    <reaction evidence="11 12">
        <text>a UDP-3-O-[(3R)-3-hydroxyacyl]-N-acetyl-alpha-D-glucosamine + H2O = a UDP-3-O-[(3R)-3-hydroxyacyl]-alpha-D-glucosamine + acetate</text>
        <dbReference type="Rhea" id="RHEA:67816"/>
        <dbReference type="ChEBI" id="CHEBI:15377"/>
        <dbReference type="ChEBI" id="CHEBI:30089"/>
        <dbReference type="ChEBI" id="CHEBI:137740"/>
        <dbReference type="ChEBI" id="CHEBI:173225"/>
        <dbReference type="EC" id="3.5.1.108"/>
    </reaction>
</comment>
<dbReference type="AlphaFoldDB" id="A0A1F4TXJ3"/>
<proteinExistence type="inferred from homology"/>
<evidence type="ECO:0000256" key="4">
    <source>
        <dbReference type="ARBA" id="ARBA00012745"/>
    </source>
</evidence>
<dbReference type="InterPro" id="IPR004463">
    <property type="entry name" value="UDP-acyl_GlcNac_deAcase"/>
</dbReference>
<dbReference type="InterPro" id="IPR020568">
    <property type="entry name" value="Ribosomal_Su5_D2-typ_SF"/>
</dbReference>
<dbReference type="Gene3D" id="3.30.1700.10">
    <property type="entry name" value="lpxc deacetylase, domain 2"/>
    <property type="match status" value="1"/>
</dbReference>
<evidence type="ECO:0000256" key="7">
    <source>
        <dbReference type="ARBA" id="ARBA00022723"/>
    </source>
</evidence>
<evidence type="ECO:0000256" key="8">
    <source>
        <dbReference type="ARBA" id="ARBA00022801"/>
    </source>
</evidence>
<comment type="caution">
    <text evidence="13">The sequence shown here is derived from an EMBL/GenBank/DDBJ whole genome shotgun (WGS) entry which is preliminary data.</text>
</comment>
<dbReference type="Proteomes" id="UP000178951">
    <property type="component" value="Unassembled WGS sequence"/>
</dbReference>
<keyword evidence="10 12" id="KW-0443">Lipid metabolism</keyword>
<name>A0A1F4TXJ3_UNCSA</name>
<dbReference type="Gene3D" id="3.30.230.20">
    <property type="entry name" value="lpxc deacetylase, domain 1"/>
    <property type="match status" value="1"/>
</dbReference>
<comment type="cofactor">
    <cofactor evidence="1 12">
        <name>Zn(2+)</name>
        <dbReference type="ChEBI" id="CHEBI:29105"/>
    </cofactor>
</comment>
<evidence type="ECO:0000256" key="9">
    <source>
        <dbReference type="ARBA" id="ARBA00022833"/>
    </source>
</evidence>
<evidence type="ECO:0000313" key="14">
    <source>
        <dbReference type="Proteomes" id="UP000178951"/>
    </source>
</evidence>
<dbReference type="GO" id="GO:0016020">
    <property type="term" value="C:membrane"/>
    <property type="evidence" value="ECO:0007669"/>
    <property type="project" value="GOC"/>
</dbReference>
<feature type="active site" description="Proton donor" evidence="12">
    <location>
        <position position="246"/>
    </location>
</feature>
<feature type="binding site" evidence="12">
    <location>
        <position position="223"/>
    </location>
    <ligand>
        <name>Zn(2+)</name>
        <dbReference type="ChEBI" id="CHEBI:29105"/>
    </ligand>
</feature>
<dbReference type="PANTHER" id="PTHR33694">
    <property type="entry name" value="UDP-3-O-ACYL-N-ACETYLGLUCOSAMINE DEACETYLASE 1, MITOCHONDRIAL-RELATED"/>
    <property type="match status" value="1"/>
</dbReference>
<dbReference type="EC" id="3.5.1.108" evidence="4 12"/>
<dbReference type="STRING" id="1802583.A2311_06830"/>
<keyword evidence="7 12" id="KW-0479">Metal-binding</keyword>
<dbReference type="GO" id="GO:0103117">
    <property type="term" value="F:UDP-3-O-acyl-N-acetylglucosamine deacetylase activity"/>
    <property type="evidence" value="ECO:0007669"/>
    <property type="project" value="UniProtKB-UniRule"/>
</dbReference>
<comment type="pathway">
    <text evidence="3 12">Glycolipid biosynthesis; lipid IV(A) biosynthesis; lipid IV(A) from (3R)-3-hydroxytetradecanoyl-[acyl-carrier-protein] and UDP-N-acetyl-alpha-D-glucosamine: step 2/6.</text>
</comment>
<keyword evidence="5 12" id="KW-0444">Lipid biosynthesis</keyword>
<evidence type="ECO:0000256" key="5">
    <source>
        <dbReference type="ARBA" id="ARBA00022516"/>
    </source>
</evidence>
<dbReference type="NCBIfam" id="TIGR00325">
    <property type="entry name" value="lpxC"/>
    <property type="match status" value="1"/>
</dbReference>
<comment type="similarity">
    <text evidence="12">Belongs to the LpxC family.</text>
</comment>
<dbReference type="GO" id="GO:0046872">
    <property type="term" value="F:metal ion binding"/>
    <property type="evidence" value="ECO:0007669"/>
    <property type="project" value="UniProtKB-KW"/>
</dbReference>
<sequence length="259" mass="28055">MTPQQTIKTSIQLSGIGIHSGQPVSLIIVPAKEGHGIVFEKDRHRIPATINQLVATERGSTLKGLAVVEHLLSAVAGLGIDNLLVKVAGDELPILDGSARDYVAALLKAGLVQQTAPKKYFILKKPLVAGPLEARPYDGFRVHFVVNFPVIGEQSLTFDPKTQDYATEIAPARTFGYLEEYEALKTRGLALGASLDNALVLDKNGYVNQPRFSDELVRHKILDLIGDLALLGRPVQAEIFADKSGHQANAELARRILQA</sequence>
<reference evidence="13 14" key="1">
    <citation type="journal article" date="2016" name="Nat. Commun.">
        <title>Thousands of microbial genomes shed light on interconnected biogeochemical processes in an aquifer system.</title>
        <authorList>
            <person name="Anantharaman K."/>
            <person name="Brown C.T."/>
            <person name="Hug L.A."/>
            <person name="Sharon I."/>
            <person name="Castelle C.J."/>
            <person name="Probst A.J."/>
            <person name="Thomas B.C."/>
            <person name="Singh A."/>
            <person name="Wilkins M.J."/>
            <person name="Karaoz U."/>
            <person name="Brodie E.L."/>
            <person name="Williams K.H."/>
            <person name="Hubbard S.S."/>
            <person name="Banfield J.F."/>
        </authorList>
    </citation>
    <scope>NUCLEOTIDE SEQUENCE [LARGE SCALE GENOMIC DNA]</scope>
</reference>
<feature type="binding site" evidence="12">
    <location>
        <position position="70"/>
    </location>
    <ligand>
        <name>Zn(2+)</name>
        <dbReference type="ChEBI" id="CHEBI:29105"/>
    </ligand>
</feature>
<dbReference type="HAMAP" id="MF_00388">
    <property type="entry name" value="LpxC"/>
    <property type="match status" value="1"/>
</dbReference>